<dbReference type="Proteomes" id="UP001151752">
    <property type="component" value="Chromosome 5"/>
</dbReference>
<keyword evidence="2" id="KW-1185">Reference proteome</keyword>
<dbReference type="AlphaFoldDB" id="A0A9Q0SL34"/>
<dbReference type="EMBL" id="JAPFFM010000020">
    <property type="protein sequence ID" value="KAJ6681030.1"/>
    <property type="molecule type" value="Genomic_DNA"/>
</dbReference>
<evidence type="ECO:0000313" key="1">
    <source>
        <dbReference type="EMBL" id="KAJ6681030.1"/>
    </source>
</evidence>
<organism evidence="1 2">
    <name type="scientific">Salix koriyanagi</name>
    <dbReference type="NCBI Taxonomy" id="2511006"/>
    <lineage>
        <taxon>Eukaryota</taxon>
        <taxon>Viridiplantae</taxon>
        <taxon>Streptophyta</taxon>
        <taxon>Embryophyta</taxon>
        <taxon>Tracheophyta</taxon>
        <taxon>Spermatophyta</taxon>
        <taxon>Magnoliopsida</taxon>
        <taxon>eudicotyledons</taxon>
        <taxon>Gunneridae</taxon>
        <taxon>Pentapetalae</taxon>
        <taxon>rosids</taxon>
        <taxon>fabids</taxon>
        <taxon>Malpighiales</taxon>
        <taxon>Salicaceae</taxon>
        <taxon>Saliceae</taxon>
        <taxon>Salix</taxon>
    </lineage>
</organism>
<protein>
    <submittedName>
        <fullName evidence="1">Uncharacterized protein</fullName>
    </submittedName>
</protein>
<evidence type="ECO:0000313" key="2">
    <source>
        <dbReference type="Proteomes" id="UP001151752"/>
    </source>
</evidence>
<comment type="caution">
    <text evidence="1">The sequence shown here is derived from an EMBL/GenBank/DDBJ whole genome shotgun (WGS) entry which is preliminary data.</text>
</comment>
<reference evidence="1" key="1">
    <citation type="submission" date="2022-11" db="EMBL/GenBank/DDBJ databases">
        <authorList>
            <person name="Hyden B.L."/>
            <person name="Feng K."/>
            <person name="Yates T."/>
            <person name="Jawdy S."/>
            <person name="Smart L.B."/>
            <person name="Muchero W."/>
        </authorList>
    </citation>
    <scope>NUCLEOTIDE SEQUENCE</scope>
    <source>
        <tissue evidence="1">Shoot tip</tissue>
    </source>
</reference>
<sequence>MRLWSLSPSFLLKILPWSMLSLFSLKIPQKMVSFL</sequence>
<reference evidence="1" key="2">
    <citation type="journal article" date="2023" name="Int. J. Mol. Sci.">
        <title>De Novo Assembly and Annotation of 11 Diverse Shrub Willow (Salix) Genomes Reveals Novel Gene Organization in Sex-Linked Regions.</title>
        <authorList>
            <person name="Hyden B."/>
            <person name="Feng K."/>
            <person name="Yates T.B."/>
            <person name="Jawdy S."/>
            <person name="Cereghino C."/>
            <person name="Smart L.B."/>
            <person name="Muchero W."/>
        </authorList>
    </citation>
    <scope>NUCLEOTIDE SEQUENCE</scope>
    <source>
        <tissue evidence="1">Shoot tip</tissue>
    </source>
</reference>
<name>A0A9Q0SL34_9ROSI</name>
<accession>A0A9Q0SL34</accession>
<gene>
    <name evidence="1" type="ORF">OIU74_019500</name>
</gene>
<proteinExistence type="predicted"/>